<dbReference type="PROSITE" id="PS50943">
    <property type="entry name" value="HTH_CROC1"/>
    <property type="match status" value="1"/>
</dbReference>
<dbReference type="SMART" id="SM00530">
    <property type="entry name" value="HTH_XRE"/>
    <property type="match status" value="1"/>
</dbReference>
<dbReference type="EMBL" id="JAINZZ010000015">
    <property type="protein sequence ID" value="MBY8878867.1"/>
    <property type="molecule type" value="Genomic_DNA"/>
</dbReference>
<protein>
    <submittedName>
        <fullName evidence="2">Scr1 family TA system antitoxin-like transcriptional regulator</fullName>
    </submittedName>
</protein>
<evidence type="ECO:0000313" key="3">
    <source>
        <dbReference type="Proteomes" id="UP000778578"/>
    </source>
</evidence>
<proteinExistence type="predicted"/>
<dbReference type="Gene3D" id="1.10.260.40">
    <property type="entry name" value="lambda repressor-like DNA-binding domains"/>
    <property type="match status" value="1"/>
</dbReference>
<sequence length="261" mass="28945">MRMFGAVARGLRENAGVTTDALAERVGYSKSLIIKVERGERMPPPMFVEKATELLGGGALLAQAAAHLERRSDFPEWFEPYADLERSAISLYKYDNFVVNGLLQTVDYARALLSDSSALVEADEIERRVEARLARQNLLTRTPLAQLAFLVEESALKRPLGGPDVHKAQLTRLLGIGQLRNVTIQVVATSAEAHAGFDGPMTLIETEARRQFGYLEVQGRSFLLEDRDEVSTLNQRYAMIRSQALSVRESAKVIEQIAGEL</sequence>
<evidence type="ECO:0000259" key="1">
    <source>
        <dbReference type="PROSITE" id="PS50943"/>
    </source>
</evidence>
<name>A0ABS7QA69_9ACTN</name>
<dbReference type="Pfam" id="PF13560">
    <property type="entry name" value="HTH_31"/>
    <property type="match status" value="1"/>
</dbReference>
<evidence type="ECO:0000313" key="2">
    <source>
        <dbReference type="EMBL" id="MBY8878867.1"/>
    </source>
</evidence>
<dbReference type="InterPro" id="IPR043917">
    <property type="entry name" value="DUF5753"/>
</dbReference>
<keyword evidence="3" id="KW-1185">Reference proteome</keyword>
<comment type="caution">
    <text evidence="2">The sequence shown here is derived from an EMBL/GenBank/DDBJ whole genome shotgun (WGS) entry which is preliminary data.</text>
</comment>
<organism evidence="2 3">
    <name type="scientific">Actinacidiphila acidipaludis</name>
    <dbReference type="NCBI Taxonomy" id="2873382"/>
    <lineage>
        <taxon>Bacteria</taxon>
        <taxon>Bacillati</taxon>
        <taxon>Actinomycetota</taxon>
        <taxon>Actinomycetes</taxon>
        <taxon>Kitasatosporales</taxon>
        <taxon>Streptomycetaceae</taxon>
        <taxon>Actinacidiphila</taxon>
    </lineage>
</organism>
<dbReference type="Pfam" id="PF19054">
    <property type="entry name" value="DUF5753"/>
    <property type="match status" value="1"/>
</dbReference>
<dbReference type="Proteomes" id="UP000778578">
    <property type="component" value="Unassembled WGS sequence"/>
</dbReference>
<feature type="domain" description="HTH cro/C1-type" evidence="1">
    <location>
        <begin position="11"/>
        <end position="43"/>
    </location>
</feature>
<gene>
    <name evidence="2" type="ORF">K7862_14640</name>
</gene>
<dbReference type="CDD" id="cd00093">
    <property type="entry name" value="HTH_XRE"/>
    <property type="match status" value="1"/>
</dbReference>
<dbReference type="InterPro" id="IPR010982">
    <property type="entry name" value="Lambda_DNA-bd_dom_sf"/>
</dbReference>
<dbReference type="InterPro" id="IPR001387">
    <property type="entry name" value="Cro/C1-type_HTH"/>
</dbReference>
<accession>A0ABS7QA69</accession>
<reference evidence="2 3" key="1">
    <citation type="submission" date="2021-08" db="EMBL/GenBank/DDBJ databases">
        <title>WGS of actinomycetes from Thailand.</title>
        <authorList>
            <person name="Thawai C."/>
        </authorList>
    </citation>
    <scope>NUCLEOTIDE SEQUENCE [LARGE SCALE GENOMIC DNA]</scope>
    <source>
        <strain evidence="2 3">PLK6-54</strain>
    </source>
</reference>
<dbReference type="SUPFAM" id="SSF47413">
    <property type="entry name" value="lambda repressor-like DNA-binding domains"/>
    <property type="match status" value="1"/>
</dbReference>